<gene>
    <name evidence="4" type="ORF">NAS2_0411</name>
</gene>
<evidence type="ECO:0000313" key="5">
    <source>
        <dbReference type="Proteomes" id="UP000509448"/>
    </source>
</evidence>
<dbReference type="SUPFAM" id="SSF53901">
    <property type="entry name" value="Thiolase-like"/>
    <property type="match status" value="2"/>
</dbReference>
<dbReference type="PANTHER" id="PTHR42870">
    <property type="entry name" value="ACETYL-COA C-ACETYLTRANSFERASE"/>
    <property type="match status" value="1"/>
</dbReference>
<evidence type="ECO:0000259" key="3">
    <source>
        <dbReference type="Pfam" id="PF22691"/>
    </source>
</evidence>
<evidence type="ECO:0000256" key="1">
    <source>
        <dbReference type="ARBA" id="ARBA00023229"/>
    </source>
</evidence>
<feature type="domain" description="Thiolase C-terminal" evidence="3">
    <location>
        <begin position="241"/>
        <end position="372"/>
    </location>
</feature>
<dbReference type="InterPro" id="IPR055140">
    <property type="entry name" value="Thiolase_C_2"/>
</dbReference>
<dbReference type="InterPro" id="IPR016039">
    <property type="entry name" value="Thiolase-like"/>
</dbReference>
<evidence type="ECO:0000313" key="4">
    <source>
        <dbReference type="EMBL" id="BBE41801.1"/>
    </source>
</evidence>
<keyword evidence="1" id="KW-0414">Isoprene biosynthesis</keyword>
<dbReference type="EMBL" id="AP018732">
    <property type="protein sequence ID" value="BBE41801.1"/>
    <property type="molecule type" value="Genomic_DNA"/>
</dbReference>
<name>A0A4P2VCG5_9ARCH</name>
<dbReference type="InterPro" id="IPR002155">
    <property type="entry name" value="Thiolase"/>
</dbReference>
<dbReference type="PANTHER" id="PTHR42870:SF6">
    <property type="entry name" value="ACETYL-COA C-ACYLTRANSFERASE"/>
    <property type="match status" value="1"/>
</dbReference>
<keyword evidence="5" id="KW-1185">Reference proteome</keyword>
<evidence type="ECO:0000259" key="2">
    <source>
        <dbReference type="Pfam" id="PF00108"/>
    </source>
</evidence>
<protein>
    <submittedName>
        <fullName evidence="4">Nonspecific lipid-transfer protein</fullName>
    </submittedName>
</protein>
<dbReference type="AlphaFoldDB" id="A0A4P2VCG5"/>
<dbReference type="KEGG" id="ccai:NAS2_0411"/>
<dbReference type="GeneID" id="55584229"/>
<sequence length="378" mass="39224">MSGVYVRSIGMTQVGDHWEKSLSDLSVEAAVAALDAAGWPDVDLLIVSNMLAERLLAQGQLGALIADRIGLRGIRALRVESGHASGGVAVATAHQLLRGGTFRSVLVLGVEKMRDSMSEDALEAMSMSEDAEYVLMTGANVYTLGALVTKLYMDRYGVPYEDLLQFPVIAHENGAKAGHAQFRRPITLRQALESPIVSDPVRLMDSPPMGDGAAALLLTTEPSDAIAEIAFSDYATSSVDFYSAGDPLSLPALRTVAEGARRSGVDPASADFLELHDSFGVMAALELEELGIARGGRAPAMAKDGSLSLGGDHPISTFGGMKARGFPVGAAGVYQVAEAALQVSGRAGANQVQGARLGAAVNIGGFGGTAALTLVRGV</sequence>
<dbReference type="RefSeq" id="WP_174448104.1">
    <property type="nucleotide sequence ID" value="NZ_AP018732.1"/>
</dbReference>
<dbReference type="InterPro" id="IPR020616">
    <property type="entry name" value="Thiolase_N"/>
</dbReference>
<dbReference type="PIRSF" id="PIRSF000429">
    <property type="entry name" value="Ac-CoA_Ac_transf"/>
    <property type="match status" value="1"/>
</dbReference>
<dbReference type="OrthoDB" id="167534at2157"/>
<dbReference type="CDD" id="cd00829">
    <property type="entry name" value="SCP-x_thiolase"/>
    <property type="match status" value="1"/>
</dbReference>
<dbReference type="Proteomes" id="UP000509448">
    <property type="component" value="Chromosome"/>
</dbReference>
<dbReference type="Pfam" id="PF22691">
    <property type="entry name" value="Thiolase_C_1"/>
    <property type="match status" value="1"/>
</dbReference>
<feature type="domain" description="Thiolase N-terminal" evidence="2">
    <location>
        <begin position="8"/>
        <end position="221"/>
    </location>
</feature>
<accession>A0A4P2VCG5</accession>
<dbReference type="GO" id="GO:0008299">
    <property type="term" value="P:isoprenoid biosynthetic process"/>
    <property type="evidence" value="ECO:0007669"/>
    <property type="project" value="UniProtKB-KW"/>
</dbReference>
<dbReference type="Gene3D" id="3.40.47.10">
    <property type="match status" value="1"/>
</dbReference>
<dbReference type="Pfam" id="PF00108">
    <property type="entry name" value="Thiolase_N"/>
    <property type="match status" value="1"/>
</dbReference>
<proteinExistence type="predicted"/>
<dbReference type="GO" id="GO:0016747">
    <property type="term" value="F:acyltransferase activity, transferring groups other than amino-acyl groups"/>
    <property type="evidence" value="ECO:0007669"/>
    <property type="project" value="InterPro"/>
</dbReference>
<reference evidence="4 5" key="1">
    <citation type="journal article" date="2019" name="ISME J.">
        <title>Isolation and characterization of a thermophilic sulfur- and iron-reducing thaumarchaeote from a terrestrial acidic hot spring.</title>
        <authorList>
            <person name="Kato S."/>
            <person name="Itoh T."/>
            <person name="Yuki M."/>
            <person name="Nagamori M."/>
            <person name="Ohnishi M."/>
            <person name="Uematsu K."/>
            <person name="Suzuki K."/>
            <person name="Takashina T."/>
            <person name="Ohkuma M."/>
        </authorList>
    </citation>
    <scope>NUCLEOTIDE SEQUENCE [LARGE SCALE GENOMIC DNA]</scope>
    <source>
        <strain evidence="4 5">NAS-02</strain>
    </source>
</reference>
<organism evidence="4 5">
    <name type="scientific">Conexivisphaera calida</name>
    <dbReference type="NCBI Taxonomy" id="1874277"/>
    <lineage>
        <taxon>Archaea</taxon>
        <taxon>Nitrososphaerota</taxon>
        <taxon>Conexivisphaeria</taxon>
        <taxon>Conexivisphaerales</taxon>
        <taxon>Conexivisphaeraceae</taxon>
        <taxon>Conexivisphaera</taxon>
    </lineage>
</organism>